<dbReference type="Proteomes" id="UP000092460">
    <property type="component" value="Unassembled WGS sequence"/>
</dbReference>
<dbReference type="EMBL" id="JXJN01020006">
    <property type="status" value="NOT_ANNOTATED_CDS"/>
    <property type="molecule type" value="Genomic_DNA"/>
</dbReference>
<keyword evidence="2" id="KW-1185">Reference proteome</keyword>
<evidence type="ECO:0000313" key="1">
    <source>
        <dbReference type="EnsemblMetazoa" id="GPPI039731-PA"/>
    </source>
</evidence>
<dbReference type="AlphaFoldDB" id="A0A1B0BT49"/>
<sequence length="208" mass="23122">MWWRVIYHPYSIVLDAVASRSEIADLVVDVAVPRSDNMKISLENFHNFINNFCLPLLARTVVIENVAHEGFEDTAGTVELFIPPIIPPAGVCVEFDWPNVDDVDAEALALLIIRSPRSLIKSHIPLHFSEIAASVWKDPTVAYCESKSLAEMLTTVSEGNIIKFGTDLISSGAFLLDLMHDGNSRATSKPCENVRKTPSYMLPDLKRI</sequence>
<name>A0A1B0BT49_9MUSC</name>
<proteinExistence type="predicted"/>
<reference evidence="2" key="1">
    <citation type="submission" date="2015-01" db="EMBL/GenBank/DDBJ databases">
        <authorList>
            <person name="Aksoy S."/>
            <person name="Warren W."/>
            <person name="Wilson R.K."/>
        </authorList>
    </citation>
    <scope>NUCLEOTIDE SEQUENCE [LARGE SCALE GENOMIC DNA]</scope>
    <source>
        <strain evidence="2">IAEA</strain>
    </source>
</reference>
<evidence type="ECO:0000313" key="2">
    <source>
        <dbReference type="Proteomes" id="UP000092460"/>
    </source>
</evidence>
<dbReference type="EnsemblMetazoa" id="GPPI039731-RA">
    <property type="protein sequence ID" value="GPPI039731-PA"/>
    <property type="gene ID" value="GPPI039731"/>
</dbReference>
<accession>A0A1B0BT49</accession>
<organism evidence="1 2">
    <name type="scientific">Glossina palpalis gambiensis</name>
    <dbReference type="NCBI Taxonomy" id="67801"/>
    <lineage>
        <taxon>Eukaryota</taxon>
        <taxon>Metazoa</taxon>
        <taxon>Ecdysozoa</taxon>
        <taxon>Arthropoda</taxon>
        <taxon>Hexapoda</taxon>
        <taxon>Insecta</taxon>
        <taxon>Pterygota</taxon>
        <taxon>Neoptera</taxon>
        <taxon>Endopterygota</taxon>
        <taxon>Diptera</taxon>
        <taxon>Brachycera</taxon>
        <taxon>Muscomorpha</taxon>
        <taxon>Hippoboscoidea</taxon>
        <taxon>Glossinidae</taxon>
        <taxon>Glossina</taxon>
    </lineage>
</organism>
<protein>
    <submittedName>
        <fullName evidence="1">Uncharacterized protein</fullName>
    </submittedName>
</protein>
<reference evidence="1" key="2">
    <citation type="submission" date="2020-05" db="UniProtKB">
        <authorList>
            <consortium name="EnsemblMetazoa"/>
        </authorList>
    </citation>
    <scope>IDENTIFICATION</scope>
    <source>
        <strain evidence="1">IAEA</strain>
    </source>
</reference>
<dbReference type="VEuPathDB" id="VectorBase:GPPI039731"/>